<name>D6LEC5_9FUSO</name>
<organism evidence="1 2">
    <name type="scientific">Fusobacterium periodonticum 1_1_41FAA</name>
    <dbReference type="NCBI Taxonomy" id="469621"/>
    <lineage>
        <taxon>Bacteria</taxon>
        <taxon>Fusobacteriati</taxon>
        <taxon>Fusobacteriota</taxon>
        <taxon>Fusobacteriia</taxon>
        <taxon>Fusobacteriales</taxon>
        <taxon>Fusobacteriaceae</taxon>
        <taxon>Fusobacterium</taxon>
    </lineage>
</organism>
<evidence type="ECO:0000313" key="2">
    <source>
        <dbReference type="Proteomes" id="UP000003964"/>
    </source>
</evidence>
<dbReference type="Proteomes" id="UP000003964">
    <property type="component" value="Unassembled WGS sequence"/>
</dbReference>
<gene>
    <name evidence="1" type="ORF">HMPREF0400_00061</name>
</gene>
<dbReference type="EMBL" id="GG770381">
    <property type="protein sequence ID" value="EFG28510.2"/>
    <property type="molecule type" value="Genomic_DNA"/>
</dbReference>
<reference evidence="1 2" key="1">
    <citation type="submission" date="2010-03" db="EMBL/GenBank/DDBJ databases">
        <title>The Genome Sequence of Fusobacterium sp. 1_1_41FAA.</title>
        <authorList>
            <consortium name="The Broad Institute Genome Sequencing Platform"/>
            <person name="Ward D."/>
            <person name="Earl A."/>
            <person name="Feldgarden M."/>
            <person name="Gevers D."/>
            <person name="Young S.K."/>
            <person name="Zeng Q."/>
            <person name="Koehrsen M."/>
            <person name="Alvarado L."/>
            <person name="Berlin A."/>
            <person name="Borenstein D."/>
            <person name="Chapman S."/>
            <person name="Chen Z."/>
            <person name="Engels R."/>
            <person name="Freedman E."/>
            <person name="Gellesch M."/>
            <person name="Goldberg J."/>
            <person name="Griggs A."/>
            <person name="Gujja S."/>
            <person name="Heilman E."/>
            <person name="Heiman D."/>
            <person name="Hepburn T."/>
            <person name="Howarth C."/>
            <person name="Jen D."/>
            <person name="Larson L."/>
            <person name="Mehta T."/>
            <person name="Park D."/>
            <person name="Pearson M."/>
            <person name="Richards J."/>
            <person name="Roberts A."/>
            <person name="Saif S."/>
            <person name="Shea T."/>
            <person name="Shenoy N."/>
            <person name="Sisk P."/>
            <person name="Stolte C."/>
            <person name="Sykes S."/>
            <person name="Walk T."/>
            <person name="White J."/>
            <person name="Yandava C."/>
            <person name="Strauss J.C."/>
            <person name="Ambrose C.E."/>
            <person name="Allen-Vercoe E."/>
            <person name="Haas B."/>
            <person name="Henn M.R."/>
            <person name="Nusbaum C."/>
            <person name="Birren B."/>
        </authorList>
    </citation>
    <scope>NUCLEOTIDE SEQUENCE [LARGE SCALE GENOMIC DNA]</scope>
    <source>
        <strain evidence="1 2">1_1_41FAA</strain>
    </source>
</reference>
<dbReference type="AlphaFoldDB" id="D6LEC5"/>
<accession>D6LEC5</accession>
<proteinExistence type="predicted"/>
<protein>
    <submittedName>
        <fullName evidence="1">Uncharacterized protein</fullName>
    </submittedName>
</protein>
<sequence>MEEGKNMKRFQNATMEYNLAKNDLVIRDVNNNAIFFAVEFFENSKQIKRVFSLYPVSVEIEKNKVLELKFSVQNQIGEQSVLNLLLELDQLVSDKRTVINISNEDLSNITLN</sequence>
<dbReference type="RefSeq" id="WP_008820093.1">
    <property type="nucleotide sequence ID" value="NZ_GG770381.1"/>
</dbReference>
<evidence type="ECO:0000313" key="1">
    <source>
        <dbReference type="EMBL" id="EFG28510.2"/>
    </source>
</evidence>